<dbReference type="EMBL" id="JARYMX010000008">
    <property type="protein sequence ID" value="KAJ9539105.1"/>
    <property type="molecule type" value="Genomic_DNA"/>
</dbReference>
<keyword evidence="2" id="KW-1185">Reference proteome</keyword>
<dbReference type="AlphaFoldDB" id="A0AA38W545"/>
<evidence type="ECO:0000313" key="1">
    <source>
        <dbReference type="EMBL" id="KAJ9539105.1"/>
    </source>
</evidence>
<proteinExistence type="predicted"/>
<name>A0AA38W545_9ASTR</name>
<dbReference type="Proteomes" id="UP001172457">
    <property type="component" value="Chromosome 8"/>
</dbReference>
<organism evidence="1 2">
    <name type="scientific">Centaurea solstitialis</name>
    <name type="common">yellow star-thistle</name>
    <dbReference type="NCBI Taxonomy" id="347529"/>
    <lineage>
        <taxon>Eukaryota</taxon>
        <taxon>Viridiplantae</taxon>
        <taxon>Streptophyta</taxon>
        <taxon>Embryophyta</taxon>
        <taxon>Tracheophyta</taxon>
        <taxon>Spermatophyta</taxon>
        <taxon>Magnoliopsida</taxon>
        <taxon>eudicotyledons</taxon>
        <taxon>Gunneridae</taxon>
        <taxon>Pentapetalae</taxon>
        <taxon>asterids</taxon>
        <taxon>campanulids</taxon>
        <taxon>Asterales</taxon>
        <taxon>Asteraceae</taxon>
        <taxon>Carduoideae</taxon>
        <taxon>Cardueae</taxon>
        <taxon>Centaureinae</taxon>
        <taxon>Centaurea</taxon>
    </lineage>
</organism>
<evidence type="ECO:0000313" key="2">
    <source>
        <dbReference type="Proteomes" id="UP001172457"/>
    </source>
</evidence>
<protein>
    <submittedName>
        <fullName evidence="1">Uncharacterized protein</fullName>
    </submittedName>
</protein>
<reference evidence="1" key="1">
    <citation type="submission" date="2023-03" db="EMBL/GenBank/DDBJ databases">
        <title>Chromosome-scale reference genome and RAD-based genetic map of yellow starthistle (Centaurea solstitialis) reveal putative structural variation and QTLs associated with invader traits.</title>
        <authorList>
            <person name="Reatini B."/>
            <person name="Cang F.A."/>
            <person name="Jiang Q."/>
            <person name="Mckibben M.T.W."/>
            <person name="Barker M.S."/>
            <person name="Rieseberg L.H."/>
            <person name="Dlugosch K.M."/>
        </authorList>
    </citation>
    <scope>NUCLEOTIDE SEQUENCE</scope>
    <source>
        <strain evidence="1">CAN-66</strain>
        <tissue evidence="1">Leaf</tissue>
    </source>
</reference>
<sequence>MLDLKIETTFGSWESGSQGLQQRRDRKRSYVDVDAFPNALFRGKKDRVIDEKIQEVENAYNEYTVEIFEVEFQINLISSSMREIDVMIDTDWSSWN</sequence>
<accession>A0AA38W545</accession>
<gene>
    <name evidence="1" type="ORF">OSB04_031838</name>
</gene>
<comment type="caution">
    <text evidence="1">The sequence shown here is derived from an EMBL/GenBank/DDBJ whole genome shotgun (WGS) entry which is preliminary data.</text>
</comment>